<evidence type="ECO:0000256" key="1">
    <source>
        <dbReference type="ARBA" id="ARBA00009356"/>
    </source>
</evidence>
<proteinExistence type="inferred from homology"/>
<dbReference type="Gene3D" id="3.90.930.12">
    <property type="entry name" value="Ribosomal protein L6, alpha-beta domain"/>
    <property type="match status" value="2"/>
</dbReference>
<comment type="similarity">
    <text evidence="1 6 7">Belongs to the universal ribosomal protein uL6 family.</text>
</comment>
<dbReference type="Pfam" id="PF00347">
    <property type="entry name" value="Ribosomal_L6"/>
    <property type="match status" value="2"/>
</dbReference>
<dbReference type="GO" id="GO:0002181">
    <property type="term" value="P:cytoplasmic translation"/>
    <property type="evidence" value="ECO:0007669"/>
    <property type="project" value="TreeGrafter"/>
</dbReference>
<comment type="subunit">
    <text evidence="6">Part of the 50S ribosomal subunit.</text>
</comment>
<evidence type="ECO:0000256" key="5">
    <source>
        <dbReference type="ARBA" id="ARBA00023274"/>
    </source>
</evidence>
<feature type="domain" description="Large ribosomal subunit protein uL6 alpha-beta" evidence="9">
    <location>
        <begin position="90"/>
        <end position="163"/>
    </location>
</feature>
<evidence type="ECO:0000313" key="10">
    <source>
        <dbReference type="EMBL" id="HHO73702.1"/>
    </source>
</evidence>
<gene>
    <name evidence="6" type="primary">rplF</name>
    <name evidence="10" type="ORF">ENN04_03595</name>
</gene>
<keyword evidence="4 6" id="KW-0689">Ribosomal protein</keyword>
<dbReference type="InterPro" id="IPR036789">
    <property type="entry name" value="Ribosomal_uL6-like_a/b-dom_sf"/>
</dbReference>
<organism evidence="10">
    <name type="scientific">Thermocrinis ruber</name>
    <dbReference type="NCBI Taxonomy" id="75906"/>
    <lineage>
        <taxon>Bacteria</taxon>
        <taxon>Pseudomonadati</taxon>
        <taxon>Aquificota</taxon>
        <taxon>Aquificia</taxon>
        <taxon>Aquificales</taxon>
        <taxon>Aquificaceae</taxon>
        <taxon>Thermocrinis</taxon>
    </lineage>
</organism>
<evidence type="ECO:0000256" key="3">
    <source>
        <dbReference type="ARBA" id="ARBA00022884"/>
    </source>
</evidence>
<evidence type="ECO:0000256" key="6">
    <source>
        <dbReference type="HAMAP-Rule" id="MF_01365"/>
    </source>
</evidence>
<protein>
    <recommendedName>
        <fullName evidence="6">Large ribosomal subunit protein uL6</fullName>
    </recommendedName>
</protein>
<evidence type="ECO:0000259" key="9">
    <source>
        <dbReference type="Pfam" id="PF00347"/>
    </source>
</evidence>
<evidence type="ECO:0000256" key="4">
    <source>
        <dbReference type="ARBA" id="ARBA00022980"/>
    </source>
</evidence>
<keyword evidence="3 6" id="KW-0694">RNA-binding</keyword>
<dbReference type="InterPro" id="IPR000702">
    <property type="entry name" value="Ribosomal_uL6-like"/>
</dbReference>
<keyword evidence="5 6" id="KW-0687">Ribonucleoprotein</keyword>
<dbReference type="PANTHER" id="PTHR11655:SF14">
    <property type="entry name" value="LARGE RIBOSOMAL SUBUNIT PROTEIN UL6M"/>
    <property type="match status" value="1"/>
</dbReference>
<dbReference type="SUPFAM" id="SSF56053">
    <property type="entry name" value="Ribosomal protein L6"/>
    <property type="match status" value="2"/>
</dbReference>
<dbReference type="GO" id="GO:0019843">
    <property type="term" value="F:rRNA binding"/>
    <property type="evidence" value="ECO:0007669"/>
    <property type="project" value="UniProtKB-UniRule"/>
</dbReference>
<dbReference type="EMBL" id="DSAC01000043">
    <property type="protein sequence ID" value="HHO73702.1"/>
    <property type="molecule type" value="Genomic_DNA"/>
</dbReference>
<sequence>MSRIGKKPIEIPSNVKVNYTNGVLNVEGPKGKLSLAIHPDIKLSIENNFIKLERPSDAPFHKAIHGTMAALIRNMIKGVTEGYTVVLEVVGLGYRAAVKGNNLELNLGYSHPVVYPIPNDVKIEVKENKIYVSGVDKQRVGQVAAEIRAFRKPDAYKGKGIRYEGEQLRLKAGKAAGKGKGGKGK</sequence>
<evidence type="ECO:0000256" key="8">
    <source>
        <dbReference type="RuleBase" id="RU003870"/>
    </source>
</evidence>
<evidence type="ECO:0000256" key="2">
    <source>
        <dbReference type="ARBA" id="ARBA00022730"/>
    </source>
</evidence>
<comment type="caution">
    <text evidence="10">The sequence shown here is derived from an EMBL/GenBank/DDBJ whole genome shotgun (WGS) entry which is preliminary data.</text>
</comment>
<accession>A0A7C5SZT4</accession>
<dbReference type="PRINTS" id="PR00059">
    <property type="entry name" value="RIBOSOMALL6"/>
</dbReference>
<dbReference type="NCBIfam" id="TIGR03654">
    <property type="entry name" value="L6_bact"/>
    <property type="match status" value="1"/>
</dbReference>
<dbReference type="PIRSF" id="PIRSF002162">
    <property type="entry name" value="Ribosomal_L6"/>
    <property type="match status" value="1"/>
</dbReference>
<dbReference type="PANTHER" id="PTHR11655">
    <property type="entry name" value="60S/50S RIBOSOMAL PROTEIN L6/L9"/>
    <property type="match status" value="1"/>
</dbReference>
<comment type="function">
    <text evidence="6 8">This protein binds to the 23S rRNA, and is important in its secondary structure. It is located near the subunit interface in the base of the L7/L12 stalk, and near the tRNA binding site of the peptidyltransferase center.</text>
</comment>
<dbReference type="InterPro" id="IPR002358">
    <property type="entry name" value="Ribosomal_uL6_CS"/>
</dbReference>
<feature type="domain" description="Large ribosomal subunit protein uL6 alpha-beta" evidence="9">
    <location>
        <begin position="11"/>
        <end position="82"/>
    </location>
</feature>
<dbReference type="FunFam" id="3.90.930.12:FF:000002">
    <property type="entry name" value="50S ribosomal protein L6"/>
    <property type="match status" value="1"/>
</dbReference>
<evidence type="ECO:0000256" key="7">
    <source>
        <dbReference type="RuleBase" id="RU003869"/>
    </source>
</evidence>
<name>A0A7C5SZT4_9AQUI</name>
<dbReference type="GO" id="GO:0022625">
    <property type="term" value="C:cytosolic large ribosomal subunit"/>
    <property type="evidence" value="ECO:0007669"/>
    <property type="project" value="UniProtKB-UniRule"/>
</dbReference>
<dbReference type="InterPro" id="IPR019906">
    <property type="entry name" value="Ribosomal_uL6_bac-type"/>
</dbReference>
<reference evidence="10" key="1">
    <citation type="journal article" date="2020" name="mSystems">
        <title>Genome- and Community-Level Interaction Insights into Carbon Utilization and Element Cycling Functions of Hydrothermarchaeota in Hydrothermal Sediment.</title>
        <authorList>
            <person name="Zhou Z."/>
            <person name="Liu Y."/>
            <person name="Xu W."/>
            <person name="Pan J."/>
            <person name="Luo Z.H."/>
            <person name="Li M."/>
        </authorList>
    </citation>
    <scope>NUCLEOTIDE SEQUENCE [LARGE SCALE GENOMIC DNA]</scope>
    <source>
        <strain evidence="10">SpSt-114</strain>
    </source>
</reference>
<dbReference type="FunFam" id="3.90.930.12:FF:000001">
    <property type="entry name" value="50S ribosomal protein L6"/>
    <property type="match status" value="1"/>
</dbReference>
<dbReference type="AlphaFoldDB" id="A0A7C5SZT4"/>
<dbReference type="GO" id="GO:0003735">
    <property type="term" value="F:structural constituent of ribosome"/>
    <property type="evidence" value="ECO:0007669"/>
    <property type="project" value="UniProtKB-UniRule"/>
</dbReference>
<dbReference type="InterPro" id="IPR020040">
    <property type="entry name" value="Ribosomal_uL6_a/b-dom"/>
</dbReference>
<keyword evidence="2 6" id="KW-0699">rRNA-binding</keyword>
<dbReference type="PROSITE" id="PS00525">
    <property type="entry name" value="RIBOSOMAL_L6_1"/>
    <property type="match status" value="1"/>
</dbReference>
<dbReference type="HAMAP" id="MF_01365_B">
    <property type="entry name" value="Ribosomal_uL6_B"/>
    <property type="match status" value="1"/>
</dbReference>